<dbReference type="AlphaFoldDB" id="A0A4U6VUG8"/>
<evidence type="ECO:0000313" key="2">
    <source>
        <dbReference type="Proteomes" id="UP000298652"/>
    </source>
</evidence>
<organism evidence="1 2">
    <name type="scientific">Setaria viridis</name>
    <name type="common">Green bristlegrass</name>
    <name type="synonym">Setaria italica subsp. viridis</name>
    <dbReference type="NCBI Taxonomy" id="4556"/>
    <lineage>
        <taxon>Eukaryota</taxon>
        <taxon>Viridiplantae</taxon>
        <taxon>Streptophyta</taxon>
        <taxon>Embryophyta</taxon>
        <taxon>Tracheophyta</taxon>
        <taxon>Spermatophyta</taxon>
        <taxon>Magnoliopsida</taxon>
        <taxon>Liliopsida</taxon>
        <taxon>Poales</taxon>
        <taxon>Poaceae</taxon>
        <taxon>PACMAD clade</taxon>
        <taxon>Panicoideae</taxon>
        <taxon>Panicodae</taxon>
        <taxon>Paniceae</taxon>
        <taxon>Cenchrinae</taxon>
        <taxon>Setaria</taxon>
    </lineage>
</organism>
<dbReference type="Proteomes" id="UP000298652">
    <property type="component" value="Chromosome 2"/>
</dbReference>
<name>A0A4U6VUG8_SETVI</name>
<sequence length="85" mass="9689">MTRTNREMVQIFLKFCAPIPGSLHICPWALLLRPLQSSVLTMGSLMFFTKVRPYLSLCSTLGFLRPGPSNFYIITIRPLRLEIAC</sequence>
<keyword evidence="2" id="KW-1185">Reference proteome</keyword>
<dbReference type="EMBL" id="CM016553">
    <property type="protein sequence ID" value="TKW32584.1"/>
    <property type="molecule type" value="Genomic_DNA"/>
</dbReference>
<proteinExistence type="predicted"/>
<evidence type="ECO:0000313" key="1">
    <source>
        <dbReference type="EMBL" id="TKW32584.1"/>
    </source>
</evidence>
<dbReference type="Gramene" id="TKW32584">
    <property type="protein sequence ID" value="TKW32584"/>
    <property type="gene ID" value="SEVIR_2G176750v2"/>
</dbReference>
<accession>A0A4U6VUG8</accession>
<gene>
    <name evidence="1" type="ORF">SEVIR_2G176750v2</name>
</gene>
<reference evidence="1" key="1">
    <citation type="submission" date="2019-03" db="EMBL/GenBank/DDBJ databases">
        <title>WGS assembly of Setaria viridis.</title>
        <authorList>
            <person name="Huang P."/>
            <person name="Jenkins J."/>
            <person name="Grimwood J."/>
            <person name="Barry K."/>
            <person name="Healey A."/>
            <person name="Mamidi S."/>
            <person name="Sreedasyam A."/>
            <person name="Shu S."/>
            <person name="Feldman M."/>
            <person name="Wu J."/>
            <person name="Yu Y."/>
            <person name="Chen C."/>
            <person name="Johnson J."/>
            <person name="Rokhsar D."/>
            <person name="Baxter I."/>
            <person name="Schmutz J."/>
            <person name="Brutnell T."/>
            <person name="Kellogg E."/>
        </authorList>
    </citation>
    <scope>NUCLEOTIDE SEQUENCE [LARGE SCALE GENOMIC DNA]</scope>
</reference>
<protein>
    <submittedName>
        <fullName evidence="1">Uncharacterized protein</fullName>
    </submittedName>
</protein>